<dbReference type="GO" id="GO:0008237">
    <property type="term" value="F:metallopeptidase activity"/>
    <property type="evidence" value="ECO:0007669"/>
    <property type="project" value="InterPro"/>
</dbReference>
<sequence length="455" mass="51548">MRLFIFISLLCSAQFVCAKPYWDPNKVPSDKRYIHLSHPELNLFSLKSVSGQSGIPVLRIQVDWLGEDELYAVSELVIEASGTPALLARSTHKPKWGSYLGVLKNSTTGEALHYDSIGTGKEYRKLARAINLRFPLPTETMIFELYAENPNSGRMEKVVEKNISPDEFKSADRVFQELEIKELARAKKNPSLRVNLYAEGYGRDEKSLFWRHSVKAVQALLDAHFPGVDSMDFYAVYNPSQVKLGAAEDLGTPVPEFNSFLGLYYPYWDNFGRWYHIVYPTRENKFREGIASAPYDYPIVLVNSSRYWGVGNYMSHTAVPAGNSKYFIYILLHEFGHFFGLNEEYEGGGRTELEFAEDMEEPWSQNITFLKEPIFSVLKWSEFLSPQVAIPTPSSDWNSNPPVYGAYQGGYADSPSSKGLSHKPGMNCVMESHESFCHICTKGILDVIHYGLGLE</sequence>
<dbReference type="EMBL" id="LNYN01000014">
    <property type="protein sequence ID" value="KTD35248.1"/>
    <property type="molecule type" value="Genomic_DNA"/>
</dbReference>
<evidence type="ECO:0000313" key="5">
    <source>
        <dbReference type="Proteomes" id="UP000254040"/>
    </source>
</evidence>
<organism evidence="3 5">
    <name type="scientific">Legionella moravica</name>
    <dbReference type="NCBI Taxonomy" id="39962"/>
    <lineage>
        <taxon>Bacteria</taxon>
        <taxon>Pseudomonadati</taxon>
        <taxon>Pseudomonadota</taxon>
        <taxon>Gammaproteobacteria</taxon>
        <taxon>Legionellales</taxon>
        <taxon>Legionellaceae</taxon>
        <taxon>Legionella</taxon>
    </lineage>
</organism>
<feature type="signal peptide" evidence="1">
    <location>
        <begin position="1"/>
        <end position="18"/>
    </location>
</feature>
<dbReference type="SUPFAM" id="SSF55486">
    <property type="entry name" value="Metalloproteases ('zincins'), catalytic domain"/>
    <property type="match status" value="1"/>
</dbReference>
<accession>A0A378JX76</accession>
<dbReference type="Proteomes" id="UP000054985">
    <property type="component" value="Unassembled WGS sequence"/>
</dbReference>
<dbReference type="Pfam" id="PF09471">
    <property type="entry name" value="Peptidase_M64"/>
    <property type="match status" value="2"/>
</dbReference>
<dbReference type="RefSeq" id="WP_051190575.1">
    <property type="nucleotide sequence ID" value="NZ_CAAAJG010000021.1"/>
</dbReference>
<dbReference type="InterPro" id="IPR024079">
    <property type="entry name" value="MetalloPept_cat_dom_sf"/>
</dbReference>
<keyword evidence="4" id="KW-1185">Reference proteome</keyword>
<reference evidence="2 4" key="1">
    <citation type="submission" date="2015-11" db="EMBL/GenBank/DDBJ databases">
        <title>Genomic analysis of 38 Legionella species identifies large and diverse effector repertoires.</title>
        <authorList>
            <person name="Burstein D."/>
            <person name="Amaro F."/>
            <person name="Zusman T."/>
            <person name="Lifshitz Z."/>
            <person name="Cohen O."/>
            <person name="Gilbert J.A."/>
            <person name="Pupko T."/>
            <person name="Shuman H.A."/>
            <person name="Segal G."/>
        </authorList>
    </citation>
    <scope>NUCLEOTIDE SEQUENCE [LARGE SCALE GENOMIC DNA]</scope>
    <source>
        <strain evidence="2 4">ATCC 43877</strain>
    </source>
</reference>
<name>A0A378JX76_9GAMM</name>
<dbReference type="STRING" id="39962.Lmor_0695"/>
<evidence type="ECO:0000313" key="4">
    <source>
        <dbReference type="Proteomes" id="UP000054985"/>
    </source>
</evidence>
<protein>
    <submittedName>
        <fullName evidence="3">IgA Peptidase M64</fullName>
    </submittedName>
</protein>
<evidence type="ECO:0000313" key="2">
    <source>
        <dbReference type="EMBL" id="KTD35248.1"/>
    </source>
</evidence>
<dbReference type="OrthoDB" id="5634037at2"/>
<dbReference type="Gene3D" id="3.40.390.10">
    <property type="entry name" value="Collagenase (Catalytic Domain)"/>
    <property type="match status" value="1"/>
</dbReference>
<evidence type="ECO:0000256" key="1">
    <source>
        <dbReference type="SAM" id="SignalP"/>
    </source>
</evidence>
<gene>
    <name evidence="2" type="ORF">Lmor_0695</name>
    <name evidence="3" type="ORF">NCTC12239_01567</name>
</gene>
<keyword evidence="1" id="KW-0732">Signal</keyword>
<dbReference type="AlphaFoldDB" id="A0A378JX76"/>
<evidence type="ECO:0000313" key="3">
    <source>
        <dbReference type="EMBL" id="STX62630.1"/>
    </source>
</evidence>
<dbReference type="InterPro" id="IPR019026">
    <property type="entry name" value="Peptidase_M64_IgA"/>
</dbReference>
<proteinExistence type="predicted"/>
<feature type="chain" id="PRO_5016606189" evidence="1">
    <location>
        <begin position="19"/>
        <end position="455"/>
    </location>
</feature>
<dbReference type="Proteomes" id="UP000254040">
    <property type="component" value="Unassembled WGS sequence"/>
</dbReference>
<reference evidence="3 5" key="2">
    <citation type="submission" date="2018-06" db="EMBL/GenBank/DDBJ databases">
        <authorList>
            <consortium name="Pathogen Informatics"/>
            <person name="Doyle S."/>
        </authorList>
    </citation>
    <scope>NUCLEOTIDE SEQUENCE [LARGE SCALE GENOMIC DNA]</scope>
    <source>
        <strain evidence="3 5">NCTC12239</strain>
    </source>
</reference>
<dbReference type="EMBL" id="UGOG01000001">
    <property type="protein sequence ID" value="STX62630.1"/>
    <property type="molecule type" value="Genomic_DNA"/>
</dbReference>